<dbReference type="RefSeq" id="WP_200113558.1">
    <property type="nucleotide sequence ID" value="NZ_JAEHOH010000002.1"/>
</dbReference>
<dbReference type="Proteomes" id="UP000608530">
    <property type="component" value="Unassembled WGS sequence"/>
</dbReference>
<feature type="transmembrane region" description="Helical" evidence="2">
    <location>
        <begin position="573"/>
        <end position="593"/>
    </location>
</feature>
<dbReference type="PANTHER" id="PTHR48090">
    <property type="entry name" value="UNDECAPRENYL-PHOSPHATE 4-DEOXY-4-FORMAMIDO-L-ARABINOSE TRANSFERASE-RELATED"/>
    <property type="match status" value="1"/>
</dbReference>
<feature type="domain" description="Glycosyltransferase 2-like" evidence="3">
    <location>
        <begin position="4"/>
        <end position="164"/>
    </location>
</feature>
<feature type="transmembrane region" description="Helical" evidence="2">
    <location>
        <begin position="245"/>
        <end position="268"/>
    </location>
</feature>
<dbReference type="EMBL" id="JAEHOH010000002">
    <property type="protein sequence ID" value="MBK0417877.1"/>
    <property type="molecule type" value="Genomic_DNA"/>
</dbReference>
<dbReference type="InterPro" id="IPR050256">
    <property type="entry name" value="Glycosyltransferase_2"/>
</dbReference>
<dbReference type="Gene3D" id="3.90.550.10">
    <property type="entry name" value="Spore Coat Polysaccharide Biosynthesis Protein SpsA, Chain A"/>
    <property type="match status" value="1"/>
</dbReference>
<feature type="transmembrane region" description="Helical" evidence="2">
    <location>
        <begin position="550"/>
        <end position="567"/>
    </location>
</feature>
<organism evidence="4 5">
    <name type="scientific">Leucobacter chromiisoli</name>
    <dbReference type="NCBI Taxonomy" id="2796471"/>
    <lineage>
        <taxon>Bacteria</taxon>
        <taxon>Bacillati</taxon>
        <taxon>Actinomycetota</taxon>
        <taxon>Actinomycetes</taxon>
        <taxon>Micrococcales</taxon>
        <taxon>Microbacteriaceae</taxon>
        <taxon>Leucobacter</taxon>
    </lineage>
</organism>
<gene>
    <name evidence="4" type="ORF">JD276_02355</name>
</gene>
<comment type="similarity">
    <text evidence="1">Belongs to the glycosyltransferase 2 family.</text>
</comment>
<keyword evidence="2" id="KW-0812">Transmembrane</keyword>
<dbReference type="AlphaFoldDB" id="A0A934Q7A6"/>
<name>A0A934Q7A6_9MICO</name>
<dbReference type="InterPro" id="IPR029044">
    <property type="entry name" value="Nucleotide-diphossugar_trans"/>
</dbReference>
<dbReference type="Pfam" id="PF00535">
    <property type="entry name" value="Glycos_transf_2"/>
    <property type="match status" value="1"/>
</dbReference>
<evidence type="ECO:0000313" key="4">
    <source>
        <dbReference type="EMBL" id="MBK0417877.1"/>
    </source>
</evidence>
<protein>
    <submittedName>
        <fullName evidence="4">Glycosyltransferase</fullName>
    </submittedName>
</protein>
<feature type="transmembrane region" description="Helical" evidence="2">
    <location>
        <begin position="432"/>
        <end position="450"/>
    </location>
</feature>
<dbReference type="InterPro" id="IPR001173">
    <property type="entry name" value="Glyco_trans_2-like"/>
</dbReference>
<proteinExistence type="inferred from homology"/>
<keyword evidence="2" id="KW-0472">Membrane</keyword>
<feature type="transmembrane region" description="Helical" evidence="2">
    <location>
        <begin position="365"/>
        <end position="382"/>
    </location>
</feature>
<reference evidence="4" key="1">
    <citation type="submission" date="2020-12" db="EMBL/GenBank/DDBJ databases">
        <title>Leucobacter sp. CAS1, isolated from Chromium sludge.</title>
        <authorList>
            <person name="Xu Z."/>
        </authorList>
    </citation>
    <scope>NUCLEOTIDE SEQUENCE</scope>
    <source>
        <strain evidence="4">CSA1</strain>
    </source>
</reference>
<sequence length="729" mass="77637">MDLTIVVPTCNESPNVAELVARLGEACRGIDCEVVFVDDSTDDTPQAIEAAAAEAALPVRLIHRERPEGGLGGAVLHGIRAARSDACLVMDGDLQHPPEDVPRIHERFRRGDVDVVVASRYVGDGAAAGLAGRLRVGVSRLATLLARALFPGRLRDCSDPMTGFFLVDRRRFDAAALRPRGFKILLEILARQQLRVAEVPFRFAERRAGDSKASLRQGARFIGQVAALRFGGSARPASAAADTTIAAALALGSFLVACLGIAVPSFWYDEAATYSGAVRSPAELWRMTGEVDAVHGLFYLLLHPIAALAGPDPFALRAPSAAAVALTVAAVYLLARRFGPRLPSCAAALLFLGLARTSWMETEARSFALATLVATVLTLLLVRALRSERRGWPIAYGLLALFGIHLYAFTALVVAAHAASVAMSGGARRGRAALWAAMATAGVLSAPLLLEVVSQRSQLGGTFEIGARTWLHVFVSEFFHRNVPQAIAAWALLLVAVIGLAARRASAGTKLAPTAGIRPVLALVLPWLILPTAAVVVFSWISPTIYQPRALVVCAPAFCVLLAELLRRAFRSWTSLAGAVLVAALGIPSFLGYRELTAKGADWPLASAELAARAEPGDAVLYSEPVDYRTWPSLMRVVHPDRLAALDDVALVTPYRERPALFDERAPVGSLGPALAAADRVWYVSPTALDDGQRAPDLAALVAAGLEPASVWEGPRTVIQEWRRDPGAT</sequence>
<accession>A0A934Q7A6</accession>
<dbReference type="SUPFAM" id="SSF53448">
    <property type="entry name" value="Nucleotide-diphospho-sugar transferases"/>
    <property type="match status" value="1"/>
</dbReference>
<feature type="transmembrane region" description="Helical" evidence="2">
    <location>
        <begin position="314"/>
        <end position="335"/>
    </location>
</feature>
<keyword evidence="2" id="KW-1133">Transmembrane helix</keyword>
<keyword evidence="5" id="KW-1185">Reference proteome</keyword>
<dbReference type="PANTHER" id="PTHR48090:SF7">
    <property type="entry name" value="RFBJ PROTEIN"/>
    <property type="match status" value="1"/>
</dbReference>
<evidence type="ECO:0000256" key="1">
    <source>
        <dbReference type="ARBA" id="ARBA00006739"/>
    </source>
</evidence>
<feature type="transmembrane region" description="Helical" evidence="2">
    <location>
        <begin position="342"/>
        <end position="359"/>
    </location>
</feature>
<feature type="transmembrane region" description="Helical" evidence="2">
    <location>
        <begin position="517"/>
        <end position="538"/>
    </location>
</feature>
<evidence type="ECO:0000259" key="3">
    <source>
        <dbReference type="Pfam" id="PF00535"/>
    </source>
</evidence>
<evidence type="ECO:0000256" key="2">
    <source>
        <dbReference type="SAM" id="Phobius"/>
    </source>
</evidence>
<feature type="transmembrane region" description="Helical" evidence="2">
    <location>
        <begin position="394"/>
        <end position="420"/>
    </location>
</feature>
<comment type="caution">
    <text evidence="4">The sequence shown here is derived from an EMBL/GenBank/DDBJ whole genome shotgun (WGS) entry which is preliminary data.</text>
</comment>
<evidence type="ECO:0000313" key="5">
    <source>
        <dbReference type="Proteomes" id="UP000608530"/>
    </source>
</evidence>
<feature type="transmembrane region" description="Helical" evidence="2">
    <location>
        <begin position="486"/>
        <end position="505"/>
    </location>
</feature>